<evidence type="ECO:0000256" key="2">
    <source>
        <dbReference type="ARBA" id="ARBA00022540"/>
    </source>
</evidence>
<evidence type="ECO:0000313" key="8">
    <source>
        <dbReference type="EMBL" id="MBB3976606.1"/>
    </source>
</evidence>
<dbReference type="PANTHER" id="PTHR10938:SF0">
    <property type="entry name" value="TRANSLATION INITIATION FACTOR IF-3, MITOCHONDRIAL"/>
    <property type="match status" value="1"/>
</dbReference>
<dbReference type="PANTHER" id="PTHR10938">
    <property type="entry name" value="TRANSLATION INITIATION FACTOR IF-3"/>
    <property type="match status" value="1"/>
</dbReference>
<reference evidence="8 9" key="1">
    <citation type="submission" date="2020-08" db="EMBL/GenBank/DDBJ databases">
        <title>Genomic Encyclopedia of Type Strains, Phase IV (KMG-IV): sequencing the most valuable type-strain genomes for metagenomic binning, comparative biology and taxonomic classification.</title>
        <authorList>
            <person name="Goeker M."/>
        </authorList>
    </citation>
    <scope>NUCLEOTIDE SEQUENCE [LARGE SCALE GENOMIC DNA]</scope>
    <source>
        <strain evidence="8 9">DSM 100211</strain>
    </source>
</reference>
<comment type="similarity">
    <text evidence="1 4">Belongs to the IF-3 family.</text>
</comment>
<organism evidence="8 9">
    <name type="scientific">Mycoplana azooxidifex</name>
    <dbReference type="NCBI Taxonomy" id="1636188"/>
    <lineage>
        <taxon>Bacteria</taxon>
        <taxon>Pseudomonadati</taxon>
        <taxon>Pseudomonadota</taxon>
        <taxon>Alphaproteobacteria</taxon>
        <taxon>Hyphomicrobiales</taxon>
        <taxon>Rhizobiaceae</taxon>
        <taxon>Mycoplana</taxon>
    </lineage>
</organism>
<dbReference type="GO" id="GO:0016020">
    <property type="term" value="C:membrane"/>
    <property type="evidence" value="ECO:0007669"/>
    <property type="project" value="TreeGrafter"/>
</dbReference>
<evidence type="ECO:0000256" key="5">
    <source>
        <dbReference type="NCBIfam" id="TIGR00168"/>
    </source>
</evidence>
<dbReference type="InterPro" id="IPR001288">
    <property type="entry name" value="Translation_initiation_fac_3"/>
</dbReference>
<dbReference type="Pfam" id="PF05198">
    <property type="entry name" value="IF3_N"/>
    <property type="match status" value="1"/>
</dbReference>
<dbReference type="Gene3D" id="3.10.20.80">
    <property type="entry name" value="Translation initiation factor 3 (IF-3), N-terminal domain"/>
    <property type="match status" value="1"/>
</dbReference>
<evidence type="ECO:0000256" key="4">
    <source>
        <dbReference type="HAMAP-Rule" id="MF_00080"/>
    </source>
</evidence>
<evidence type="ECO:0000256" key="1">
    <source>
        <dbReference type="ARBA" id="ARBA00005439"/>
    </source>
</evidence>
<dbReference type="EMBL" id="JACIEE010000003">
    <property type="protein sequence ID" value="MBB3976606.1"/>
    <property type="molecule type" value="Genomic_DNA"/>
</dbReference>
<dbReference type="GO" id="GO:0005829">
    <property type="term" value="C:cytosol"/>
    <property type="evidence" value="ECO:0007669"/>
    <property type="project" value="TreeGrafter"/>
</dbReference>
<proteinExistence type="inferred from homology"/>
<protein>
    <recommendedName>
        <fullName evidence="4 5">Translation initiation factor IF-3</fullName>
    </recommendedName>
</protein>
<dbReference type="FunFam" id="3.30.110.10:FF:000001">
    <property type="entry name" value="Translation initiation factor IF-3"/>
    <property type="match status" value="1"/>
</dbReference>
<comment type="caution">
    <text evidence="8">The sequence shown here is derived from an EMBL/GenBank/DDBJ whole genome shotgun (WGS) entry which is preliminary data.</text>
</comment>
<dbReference type="NCBIfam" id="TIGR00168">
    <property type="entry name" value="infC"/>
    <property type="match status" value="1"/>
</dbReference>
<feature type="domain" description="Translation initiation factor 3 C-terminal" evidence="6">
    <location>
        <begin position="173"/>
        <end position="257"/>
    </location>
</feature>
<keyword evidence="9" id="KW-1185">Reference proteome</keyword>
<dbReference type="GO" id="GO:0003743">
    <property type="term" value="F:translation initiation factor activity"/>
    <property type="evidence" value="ECO:0007669"/>
    <property type="project" value="UniProtKB-UniRule"/>
</dbReference>
<dbReference type="Gene3D" id="3.30.110.10">
    <property type="entry name" value="Translation initiation factor 3 (IF-3), C-terminal domain"/>
    <property type="match status" value="1"/>
</dbReference>
<evidence type="ECO:0000256" key="3">
    <source>
        <dbReference type="ARBA" id="ARBA00022917"/>
    </source>
</evidence>
<evidence type="ECO:0000313" key="9">
    <source>
        <dbReference type="Proteomes" id="UP000574761"/>
    </source>
</evidence>
<keyword evidence="4" id="KW-0963">Cytoplasm</keyword>
<dbReference type="InterPro" id="IPR036788">
    <property type="entry name" value="T_IF-3_C_sf"/>
</dbReference>
<name>A0A7W6GI63_9HYPH</name>
<dbReference type="SUPFAM" id="SSF54364">
    <property type="entry name" value="Translation initiation factor IF3, N-terminal domain"/>
    <property type="match status" value="1"/>
</dbReference>
<dbReference type="AlphaFoldDB" id="A0A7W6GI63"/>
<keyword evidence="2 4" id="KW-0396">Initiation factor</keyword>
<dbReference type="HAMAP" id="MF_00080">
    <property type="entry name" value="IF_3"/>
    <property type="match status" value="1"/>
</dbReference>
<evidence type="ECO:0000259" key="7">
    <source>
        <dbReference type="Pfam" id="PF05198"/>
    </source>
</evidence>
<dbReference type="GO" id="GO:0032790">
    <property type="term" value="P:ribosome disassembly"/>
    <property type="evidence" value="ECO:0007669"/>
    <property type="project" value="TreeGrafter"/>
</dbReference>
<comment type="function">
    <text evidence="4">IF-3 binds to the 30S ribosomal subunit and shifts the equilibrium between 70S ribosomes and their 50S and 30S subunits in favor of the free subunits, thus enhancing the availability of 30S subunits on which protein synthesis initiation begins.</text>
</comment>
<gene>
    <name evidence="4" type="primary">infC</name>
    <name evidence="8" type="ORF">GGQ64_001795</name>
</gene>
<dbReference type="Proteomes" id="UP000574761">
    <property type="component" value="Unassembled WGS sequence"/>
</dbReference>
<dbReference type="SUPFAM" id="SSF55200">
    <property type="entry name" value="Translation initiation factor IF3, C-terminal domain"/>
    <property type="match status" value="1"/>
</dbReference>
<evidence type="ECO:0000259" key="6">
    <source>
        <dbReference type="Pfam" id="PF00707"/>
    </source>
</evidence>
<accession>A0A7W6GI63</accession>
<comment type="subcellular location">
    <subcellularLocation>
        <location evidence="4">Cytoplasm</location>
    </subcellularLocation>
</comment>
<keyword evidence="3 4" id="KW-0648">Protein biosynthesis</keyword>
<dbReference type="InterPro" id="IPR036787">
    <property type="entry name" value="T_IF-3_N_sf"/>
</dbReference>
<dbReference type="GO" id="GO:0043022">
    <property type="term" value="F:ribosome binding"/>
    <property type="evidence" value="ECO:0007669"/>
    <property type="project" value="TreeGrafter"/>
</dbReference>
<dbReference type="InterPro" id="IPR019814">
    <property type="entry name" value="Translation_initiation_fac_3_N"/>
</dbReference>
<sequence>MLLNCRWLQRAVPAVTTFPAPIYTILHRAAQMVIFSTRRGIDFASVIDTLPASSAHARGGGENCPENRYPYSKLFEENTTIRRPFKADAPVKDGPRSNREIRIPRIQLIDAEGVNHGIVPTDQALRMAEDAGLDLVEISPNTDPPVCKILDLGRLKYANQKKAAEARKKQKIVEIKEIKMRPNIDTHDYDVKMRAMNRFFEEGDKVKVTLKFRGREMAHQELGMKLLLQVKEDTQTIAKVEAEPKLEGRQMMMVLAPR</sequence>
<dbReference type="Pfam" id="PF00707">
    <property type="entry name" value="IF3_C"/>
    <property type="match status" value="1"/>
</dbReference>
<feature type="domain" description="Translation initiation factor 3 N-terminal" evidence="7">
    <location>
        <begin position="98"/>
        <end position="166"/>
    </location>
</feature>
<comment type="subunit">
    <text evidence="4">Monomer.</text>
</comment>
<dbReference type="InterPro" id="IPR019815">
    <property type="entry name" value="Translation_initiation_fac_3_C"/>
</dbReference>